<dbReference type="SUPFAM" id="SSF52047">
    <property type="entry name" value="RNI-like"/>
    <property type="match status" value="1"/>
</dbReference>
<name>A0A9P6US91_9FUNG</name>
<evidence type="ECO:0000313" key="2">
    <source>
        <dbReference type="EMBL" id="KAG0316992.1"/>
    </source>
</evidence>
<dbReference type="Pfam" id="PF12937">
    <property type="entry name" value="F-box-like"/>
    <property type="match status" value="1"/>
</dbReference>
<accession>A0A9P6US91</accession>
<dbReference type="InterPro" id="IPR036047">
    <property type="entry name" value="F-box-like_dom_sf"/>
</dbReference>
<comment type="caution">
    <text evidence="2">The sequence shown here is derived from an EMBL/GenBank/DDBJ whole genome shotgun (WGS) entry which is preliminary data.</text>
</comment>
<dbReference type="InterPro" id="IPR032675">
    <property type="entry name" value="LRR_dom_sf"/>
</dbReference>
<dbReference type="PROSITE" id="PS50181">
    <property type="entry name" value="FBOX"/>
    <property type="match status" value="1"/>
</dbReference>
<proteinExistence type="predicted"/>
<evidence type="ECO:0000259" key="1">
    <source>
        <dbReference type="PROSITE" id="PS50181"/>
    </source>
</evidence>
<dbReference type="Gene3D" id="1.20.1280.50">
    <property type="match status" value="1"/>
</dbReference>
<organism evidence="2 3">
    <name type="scientific">Linnemannia gamsii</name>
    <dbReference type="NCBI Taxonomy" id="64522"/>
    <lineage>
        <taxon>Eukaryota</taxon>
        <taxon>Fungi</taxon>
        <taxon>Fungi incertae sedis</taxon>
        <taxon>Mucoromycota</taxon>
        <taxon>Mortierellomycotina</taxon>
        <taxon>Mortierellomycetes</taxon>
        <taxon>Mortierellales</taxon>
        <taxon>Mortierellaceae</taxon>
        <taxon>Linnemannia</taxon>
    </lineage>
</organism>
<dbReference type="SUPFAM" id="SSF81383">
    <property type="entry name" value="F-box domain"/>
    <property type="match status" value="1"/>
</dbReference>
<gene>
    <name evidence="2" type="ORF">BGZ97_006075</name>
</gene>
<dbReference type="Gene3D" id="3.80.10.10">
    <property type="entry name" value="Ribonuclease Inhibitor"/>
    <property type="match status" value="1"/>
</dbReference>
<dbReference type="OrthoDB" id="2370336at2759"/>
<evidence type="ECO:0000313" key="3">
    <source>
        <dbReference type="Proteomes" id="UP000823405"/>
    </source>
</evidence>
<reference evidence="2" key="1">
    <citation type="journal article" date="2020" name="Fungal Divers.">
        <title>Resolving the Mortierellaceae phylogeny through synthesis of multi-gene phylogenetics and phylogenomics.</title>
        <authorList>
            <person name="Vandepol N."/>
            <person name="Liber J."/>
            <person name="Desiro A."/>
            <person name="Na H."/>
            <person name="Kennedy M."/>
            <person name="Barry K."/>
            <person name="Grigoriev I.V."/>
            <person name="Miller A.N."/>
            <person name="O'Donnell K."/>
            <person name="Stajich J.E."/>
            <person name="Bonito G."/>
        </authorList>
    </citation>
    <scope>NUCLEOTIDE SEQUENCE</scope>
    <source>
        <strain evidence="2">NVP60</strain>
    </source>
</reference>
<dbReference type="EMBL" id="JAAAIN010000270">
    <property type="protein sequence ID" value="KAG0316992.1"/>
    <property type="molecule type" value="Genomic_DNA"/>
</dbReference>
<dbReference type="AlphaFoldDB" id="A0A9P6US91"/>
<sequence>MNEIDLPPETLDLILSHLSQQDLLQCTLISRFWNGVAEARLYSNITLSRWKTSSFRLLPALKTRKHLLRRFEVQPDQQFRIRETDLLDIFLDYRPFEGKHRNSSSENSYRYLPPSMNCFEDDTKTRPALPMTVLGPNRPRALTHFSIVGEFESGWMLDSIIFNLATSTLTSLKIEFYFGPSYQSYGIDLVKILETFPYLKDLSIGGYKHWYKPLTETEAGEPLSRKSAPTISTTISGTKRQYRLESLTFEPKTFMGPRGPDAHVFFERLGNLKRIQVNAALPYCPSPQDVRPWKLGRALQLYCPKLENIGVNGPVALWFFDLAILPYDKIRHIVSLAQESFPLNVSEQLGEFAPRLDAIYRALRLQEQMVDELLERKYSEPYFPHLTTLVLEKNHCLSAQDLISLGVQAPFLTRLEINQWPVSDEYIGCLYDTDAAAATAAKSNVRPLLPTGISEVVEDIRLRKRRVFSQIDLMIFLHHCSSLRHFSMTGPNIPFQEIIDRAFVPPISILLPAFNDEAAETGTPTIRSWACEERLETLKFGFEVSACDPKEHELVWKHLGRFRKLRSLHLGQSDLFSALSYGMEGLLEGEMSETLEEIRSLPGWWKTKDGRELVLWFAWSFPKLRVLGLAYDKWHVDGKRGKIYCAFLQDEEVKRCSIDRVFIEDAPVKDTLW</sequence>
<dbReference type="CDD" id="cd09917">
    <property type="entry name" value="F-box_SF"/>
    <property type="match status" value="1"/>
</dbReference>
<dbReference type="SMART" id="SM00256">
    <property type="entry name" value="FBOX"/>
    <property type="match status" value="1"/>
</dbReference>
<dbReference type="Proteomes" id="UP000823405">
    <property type="component" value="Unassembled WGS sequence"/>
</dbReference>
<dbReference type="InterPro" id="IPR001810">
    <property type="entry name" value="F-box_dom"/>
</dbReference>
<keyword evidence="3" id="KW-1185">Reference proteome</keyword>
<feature type="domain" description="F-box" evidence="1">
    <location>
        <begin position="1"/>
        <end position="45"/>
    </location>
</feature>
<protein>
    <recommendedName>
        <fullName evidence="1">F-box domain-containing protein</fullName>
    </recommendedName>
</protein>